<dbReference type="Gene3D" id="1.25.40.10">
    <property type="entry name" value="Tetratricopeptide repeat domain"/>
    <property type="match status" value="1"/>
</dbReference>
<dbReference type="Gene3D" id="3.40.50.300">
    <property type="entry name" value="P-loop containing nucleotide triphosphate hydrolases"/>
    <property type="match status" value="1"/>
</dbReference>
<evidence type="ECO:0000259" key="2">
    <source>
        <dbReference type="Pfam" id="PF00931"/>
    </source>
</evidence>
<dbReference type="PANTHER" id="PTHR47691">
    <property type="entry name" value="REGULATOR-RELATED"/>
    <property type="match status" value="1"/>
</dbReference>
<organism evidence="3 4">
    <name type="scientific">Pseudolactococcus raffinolactis</name>
    <dbReference type="NCBI Taxonomy" id="1366"/>
    <lineage>
        <taxon>Bacteria</taxon>
        <taxon>Bacillati</taxon>
        <taxon>Bacillota</taxon>
        <taxon>Bacilli</taxon>
        <taxon>Lactobacillales</taxon>
        <taxon>Streptococcaceae</taxon>
        <taxon>Pseudolactococcus</taxon>
    </lineage>
</organism>
<dbReference type="AlphaFoldDB" id="A0A6H0UEM5"/>
<dbReference type="EMBL" id="CP047616">
    <property type="protein sequence ID" value="QIW52825.1"/>
    <property type="molecule type" value="Genomic_DNA"/>
</dbReference>
<dbReference type="InterPro" id="IPR012340">
    <property type="entry name" value="NA-bd_OB-fold"/>
</dbReference>
<feature type="domain" description="NB-ARC" evidence="2">
    <location>
        <begin position="196"/>
        <end position="330"/>
    </location>
</feature>
<protein>
    <submittedName>
        <fullName evidence="3">AAA family ATPase</fullName>
    </submittedName>
</protein>
<accession>A0A6H0UEM5</accession>
<dbReference type="PANTHER" id="PTHR47691:SF3">
    <property type="entry name" value="HTH-TYPE TRANSCRIPTIONAL REGULATOR RV0890C-RELATED"/>
    <property type="match status" value="1"/>
</dbReference>
<dbReference type="SUPFAM" id="SSF48452">
    <property type="entry name" value="TPR-like"/>
    <property type="match status" value="1"/>
</dbReference>
<sequence length="856" mass="98971">MSMKNFDLNARLLMFATCTSIEYDLRKLLSESSEKLVITKSFQEKAIYRNNKIKNVEDDLDLILLELDLGDLIAIIKTNSELLDIDDENNKSIQSILSENVVQIRNRIMHTRPLEFSDKAFMQGILETLDKNITCIKWNKLIQTREELINNPQKLLSSIRFIPEQESSKIIHNSLPEPEFDDTGYVGRKLEVKELKNLIESDNNQIITVVGNGGIGKTALVVKCLYDLLDSQKANQKFDAIIWTTLKTKSLSNAGFKKIGDAITSVSGFLENVQSKIISENSNPRDSIISFMKELPTLLVIDNLETIASSDIIEFLKSIPSNSKVLITSRVGLGELENRYELRQMNLQDAKKYFISLSKSYQLEVHKTPSQDIELLIKNLYSTPLMIKWYLTSLKFGTDSNSIIGNKKEAIEFSMSNIIEKLDDNEIKILWLLVNEGRSLTYGELSYFLNSDNNDSFNSSINRLRATSMLILDSSGYRYAINDMAKDYLVQFRPSSREFMKEIQEQRNELNKLLETINIKNKLDPFDLFSIRNNLDNENNKIASVYLSKALDFCNKKKYEEANCFLKKASSVAPDYFEVYKIDAFISAEAVNYPRAQEYYRIALENTDDPVSIATIHYNLSVFYSIKLQDYPNAKQNIKEANKLVPNNDRITLEMVRAFTNMGEFHEAEEKLKSINLSEDTTVSFLNQYITKALDLYFKWIQNIDPREYNKRYSLITDSLNYVDNLNRLERKTSIRLIRMLNELLKHKNYLPANEQFNKYYLKYQSDISKIKEMFSKLNESTLSSFGSLPNENIFNKGKITFIDYHRHFGFINNGRIKYYFNLRDVSYPEPEKGDAVSFDTKESQRGPIAYNINIT</sequence>
<dbReference type="InterPro" id="IPR011990">
    <property type="entry name" value="TPR-like_helical_dom_sf"/>
</dbReference>
<gene>
    <name evidence="3" type="ORF">GU336_00870</name>
</gene>
<dbReference type="RefSeq" id="WP_167838264.1">
    <property type="nucleotide sequence ID" value="NZ_CP047616.1"/>
</dbReference>
<evidence type="ECO:0000313" key="4">
    <source>
        <dbReference type="Proteomes" id="UP000501945"/>
    </source>
</evidence>
<evidence type="ECO:0000256" key="1">
    <source>
        <dbReference type="SAM" id="Coils"/>
    </source>
</evidence>
<dbReference type="InterPro" id="IPR027417">
    <property type="entry name" value="P-loop_NTPase"/>
</dbReference>
<dbReference type="SUPFAM" id="SSF52540">
    <property type="entry name" value="P-loop containing nucleoside triphosphate hydrolases"/>
    <property type="match status" value="1"/>
</dbReference>
<dbReference type="Proteomes" id="UP000501945">
    <property type="component" value="Chromosome"/>
</dbReference>
<name>A0A6H0UEM5_9LACT</name>
<dbReference type="InterPro" id="IPR002182">
    <property type="entry name" value="NB-ARC"/>
</dbReference>
<dbReference type="GO" id="GO:0043531">
    <property type="term" value="F:ADP binding"/>
    <property type="evidence" value="ECO:0007669"/>
    <property type="project" value="InterPro"/>
</dbReference>
<dbReference type="Pfam" id="PF00931">
    <property type="entry name" value="NB-ARC"/>
    <property type="match status" value="1"/>
</dbReference>
<dbReference type="Gene3D" id="2.40.50.140">
    <property type="entry name" value="Nucleic acid-binding proteins"/>
    <property type="match status" value="1"/>
</dbReference>
<keyword evidence="1" id="KW-0175">Coiled coil</keyword>
<feature type="coiled-coil region" evidence="1">
    <location>
        <begin position="496"/>
        <end position="523"/>
    </location>
</feature>
<evidence type="ECO:0000313" key="3">
    <source>
        <dbReference type="EMBL" id="QIW52825.1"/>
    </source>
</evidence>
<reference evidence="3 4" key="1">
    <citation type="submission" date="2019-12" db="EMBL/GenBank/DDBJ databases">
        <title>Whole genome sequences of Lactococcus raffinolactis strains isolated from sewage.</title>
        <authorList>
            <person name="Ybazeta G."/>
            <person name="Ross M."/>
            <person name="Brabant-Kirwan D."/>
            <person name="Saleh M."/>
            <person name="Dillon J.A."/>
            <person name="Splinter K."/>
            <person name="Nokhbeh R."/>
        </authorList>
    </citation>
    <scope>NUCLEOTIDE SEQUENCE [LARGE SCALE GENOMIC DNA]</scope>
    <source>
        <strain evidence="3 4">Lr_19_5</strain>
    </source>
</reference>
<proteinExistence type="predicted"/>